<name>A0ABW5QMT2_9HYPH</name>
<feature type="signal peptide" evidence="6">
    <location>
        <begin position="1"/>
        <end position="23"/>
    </location>
</feature>
<evidence type="ECO:0000259" key="7">
    <source>
        <dbReference type="Pfam" id="PF13505"/>
    </source>
</evidence>
<evidence type="ECO:0000256" key="1">
    <source>
        <dbReference type="ARBA" id="ARBA00004442"/>
    </source>
</evidence>
<evidence type="ECO:0000256" key="2">
    <source>
        <dbReference type="ARBA" id="ARBA00022729"/>
    </source>
</evidence>
<dbReference type="InterPro" id="IPR051692">
    <property type="entry name" value="OMP-like"/>
</dbReference>
<dbReference type="InterPro" id="IPR011250">
    <property type="entry name" value="OMP/PagP_B-barrel"/>
</dbReference>
<comment type="similarity">
    <text evidence="5">Belongs to the Omp25/RopB family.</text>
</comment>
<dbReference type="Pfam" id="PF13505">
    <property type="entry name" value="OMP_b-brl"/>
    <property type="match status" value="1"/>
</dbReference>
<dbReference type="Proteomes" id="UP001597521">
    <property type="component" value="Unassembled WGS sequence"/>
</dbReference>
<dbReference type="PANTHER" id="PTHR34001">
    <property type="entry name" value="BLL7405 PROTEIN"/>
    <property type="match status" value="1"/>
</dbReference>
<proteinExistence type="inferred from homology"/>
<comment type="caution">
    <text evidence="8">The sequence shown here is derived from an EMBL/GenBank/DDBJ whole genome shotgun (WGS) entry which is preliminary data.</text>
</comment>
<comment type="subcellular location">
    <subcellularLocation>
        <location evidence="1">Cell outer membrane</location>
    </subcellularLocation>
</comment>
<keyword evidence="2 6" id="KW-0732">Signal</keyword>
<dbReference type="SUPFAM" id="SSF56925">
    <property type="entry name" value="OMPA-like"/>
    <property type="match status" value="1"/>
</dbReference>
<dbReference type="EMBL" id="JBHUNP010000001">
    <property type="protein sequence ID" value="MFD2648801.1"/>
    <property type="molecule type" value="Genomic_DNA"/>
</dbReference>
<reference evidence="9" key="1">
    <citation type="journal article" date="2019" name="Int. J. Syst. Evol. Microbiol.">
        <title>The Global Catalogue of Microorganisms (GCM) 10K type strain sequencing project: providing services to taxonomists for standard genome sequencing and annotation.</title>
        <authorList>
            <consortium name="The Broad Institute Genomics Platform"/>
            <consortium name="The Broad Institute Genome Sequencing Center for Infectious Disease"/>
            <person name="Wu L."/>
            <person name="Ma J."/>
        </authorList>
    </citation>
    <scope>NUCLEOTIDE SEQUENCE [LARGE SCALE GENOMIC DNA]</scope>
    <source>
        <strain evidence="9">CCM 7427</strain>
    </source>
</reference>
<evidence type="ECO:0000256" key="3">
    <source>
        <dbReference type="ARBA" id="ARBA00023136"/>
    </source>
</evidence>
<evidence type="ECO:0000256" key="6">
    <source>
        <dbReference type="SAM" id="SignalP"/>
    </source>
</evidence>
<dbReference type="InterPro" id="IPR027385">
    <property type="entry name" value="Beta-barrel_OMP"/>
</dbReference>
<gene>
    <name evidence="8" type="ORF">ACFSX5_13500</name>
</gene>
<accession>A0ABW5QMT2</accession>
<sequence length="213" mass="21905">MNRSRVCGLASLALVVLASGAQAADLIVEDYPGLIEIPGSATNHWDGAFVGVFGGHVWGAASSPVSFDLTGQLLGVNAGVNFTLSNGIVAGVVGDLAWSNLTDAEVFAPPSAFDVNWTGSIRGRVGYDAGAVMPYLTAGLAVARGTLTATTGATVASNTHFGWTAGAGVEVKASDSISLDLSYRYSDYAAAAYGVTDWEFGTHQITAGLNWHF</sequence>
<evidence type="ECO:0000313" key="8">
    <source>
        <dbReference type="EMBL" id="MFD2648801.1"/>
    </source>
</evidence>
<dbReference type="Gene3D" id="2.40.160.20">
    <property type="match status" value="1"/>
</dbReference>
<feature type="chain" id="PRO_5046519669" evidence="6">
    <location>
        <begin position="24"/>
        <end position="213"/>
    </location>
</feature>
<organism evidence="8 9">
    <name type="scientific">Devosia albogilva</name>
    <dbReference type="NCBI Taxonomy" id="429726"/>
    <lineage>
        <taxon>Bacteria</taxon>
        <taxon>Pseudomonadati</taxon>
        <taxon>Pseudomonadota</taxon>
        <taxon>Alphaproteobacteria</taxon>
        <taxon>Hyphomicrobiales</taxon>
        <taxon>Devosiaceae</taxon>
        <taxon>Devosia</taxon>
    </lineage>
</organism>
<evidence type="ECO:0000256" key="5">
    <source>
        <dbReference type="ARBA" id="ARBA00038306"/>
    </source>
</evidence>
<feature type="domain" description="Outer membrane protein beta-barrel" evidence="7">
    <location>
        <begin position="13"/>
        <end position="213"/>
    </location>
</feature>
<keyword evidence="3" id="KW-0472">Membrane</keyword>
<evidence type="ECO:0000256" key="4">
    <source>
        <dbReference type="ARBA" id="ARBA00023237"/>
    </source>
</evidence>
<keyword evidence="9" id="KW-1185">Reference proteome</keyword>
<evidence type="ECO:0000313" key="9">
    <source>
        <dbReference type="Proteomes" id="UP001597521"/>
    </source>
</evidence>
<keyword evidence="4" id="KW-0998">Cell outer membrane</keyword>
<protein>
    <submittedName>
        <fullName evidence="8">Outer membrane protein</fullName>
    </submittedName>
</protein>
<dbReference type="PANTHER" id="PTHR34001:SF3">
    <property type="entry name" value="BLL7405 PROTEIN"/>
    <property type="match status" value="1"/>
</dbReference>
<dbReference type="RefSeq" id="WP_386834108.1">
    <property type="nucleotide sequence ID" value="NZ_JBHUNP010000001.1"/>
</dbReference>